<proteinExistence type="predicted"/>
<accession>A0A7R8WWC5</accession>
<gene>
    <name evidence="1" type="ORF">CTOB1V02_LOCUS14274</name>
</gene>
<dbReference type="AlphaFoldDB" id="A0A7R8WWC5"/>
<reference evidence="1" key="1">
    <citation type="submission" date="2020-11" db="EMBL/GenBank/DDBJ databases">
        <authorList>
            <person name="Tran Van P."/>
        </authorList>
    </citation>
    <scope>NUCLEOTIDE SEQUENCE</scope>
</reference>
<sequence>MLMCYLTTVLFLILMASSAFSQDRYSFPYVGSCWRIHRDTWLSAPPPSLLRPFIRHQDMAEKSSVPWPLPGTPFRSEFVRHLQWHPAGPDMADTGVVNDLKSPDPFPPFPMLWGSLGMSYGNLWRDLRRKIASIQKGIVWLLLFPQTPPRQSPVPLRNSHLPVLFPRYVWRLNPAR</sequence>
<evidence type="ECO:0000313" key="1">
    <source>
        <dbReference type="EMBL" id="CAD7236459.1"/>
    </source>
</evidence>
<protein>
    <submittedName>
        <fullName evidence="1">Uncharacterized protein</fullName>
    </submittedName>
</protein>
<dbReference type="EMBL" id="OB679205">
    <property type="protein sequence ID" value="CAD7236459.1"/>
    <property type="molecule type" value="Genomic_DNA"/>
</dbReference>
<organism evidence="1">
    <name type="scientific">Cyprideis torosa</name>
    <dbReference type="NCBI Taxonomy" id="163714"/>
    <lineage>
        <taxon>Eukaryota</taxon>
        <taxon>Metazoa</taxon>
        <taxon>Ecdysozoa</taxon>
        <taxon>Arthropoda</taxon>
        <taxon>Crustacea</taxon>
        <taxon>Oligostraca</taxon>
        <taxon>Ostracoda</taxon>
        <taxon>Podocopa</taxon>
        <taxon>Podocopida</taxon>
        <taxon>Cytherocopina</taxon>
        <taxon>Cytheroidea</taxon>
        <taxon>Cytherideidae</taxon>
        <taxon>Cyprideis</taxon>
    </lineage>
</organism>
<name>A0A7R8WWC5_9CRUS</name>